<dbReference type="SUPFAM" id="SSF47413">
    <property type="entry name" value="lambda repressor-like DNA-binding domains"/>
    <property type="match status" value="1"/>
</dbReference>
<dbReference type="CDD" id="cd00093">
    <property type="entry name" value="HTH_XRE"/>
    <property type="match status" value="1"/>
</dbReference>
<organism evidence="2 3">
    <name type="scientific">Corallococcus sicarius</name>
    <dbReference type="NCBI Taxonomy" id="2316726"/>
    <lineage>
        <taxon>Bacteria</taxon>
        <taxon>Pseudomonadati</taxon>
        <taxon>Myxococcota</taxon>
        <taxon>Myxococcia</taxon>
        <taxon>Myxococcales</taxon>
        <taxon>Cystobacterineae</taxon>
        <taxon>Myxococcaceae</taxon>
        <taxon>Corallococcus</taxon>
    </lineage>
</organism>
<dbReference type="SMART" id="SM00530">
    <property type="entry name" value="HTH_XRE"/>
    <property type="match status" value="1"/>
</dbReference>
<dbReference type="GO" id="GO:0003677">
    <property type="term" value="F:DNA binding"/>
    <property type="evidence" value="ECO:0007669"/>
    <property type="project" value="InterPro"/>
</dbReference>
<reference evidence="3" key="1">
    <citation type="submission" date="2018-09" db="EMBL/GenBank/DDBJ databases">
        <authorList>
            <person name="Livingstone P.G."/>
            <person name="Whitworth D.E."/>
        </authorList>
    </citation>
    <scope>NUCLEOTIDE SEQUENCE [LARGE SCALE GENOMIC DNA]</scope>
    <source>
        <strain evidence="3">CA040B</strain>
    </source>
</reference>
<keyword evidence="3" id="KW-1185">Reference proteome</keyword>
<name>A0A3A8NK32_9BACT</name>
<dbReference type="Gene3D" id="1.10.260.40">
    <property type="entry name" value="lambda repressor-like DNA-binding domains"/>
    <property type="match status" value="1"/>
</dbReference>
<dbReference type="AlphaFoldDB" id="A0A3A8NK32"/>
<dbReference type="InterPro" id="IPR001387">
    <property type="entry name" value="Cro/C1-type_HTH"/>
</dbReference>
<sequence length="647" mass="72672">MRHTLADLGFLVRAFREQRELTQEQLAKLAGNLPRSAVAHLEQGLRLPTADHLRVLAKYLALPDALVAPFLRPTAARRVDFEAELGELSGQEVSIANLDDEASHAVEGAISALLGAAITNPQAFDILREIQVFYGIRPVSRSFFDRYFKADAFQSMNQFSAAVQRYQSEAIRLFPTFMQAYEEMNRTNNLEGLVSALKIRVLDDYRDRAPWNRVEVIDEGSLRDLGYIAAAKLDQERKEREELVKWLMEMSAFIQKNGPAAIAEFKPKRRREMESLLRKFGSRLSHGPMSSLFSPAPEELEAEASRLAPKDETDRARIAKTQAVGLRNLSQYLAADHMDVYVATSMRDDSDFVSVNRFVQQLFEHAELKPLKLRFFNPTQSWVEDRIAKGLVEALMLRRSSATIYMAQKGDTFGKDSEASVALGQGKPVIVYVPKLVVPELGLDSSSLAMSSEESLRNMLRSIDPEEVSPTMDQEALLGAILNRRLAAASSAQIGLTVAKHWADFGLDGEAARFKESERGRYLEWLREVRRSPETLPPIPEGLRTEIETTLVANAVRFERRASLFREKHPLALQVILSTGVLNGILVARSVESCGVLLRKVFENSLDLELVRGEDSYRLIERTTQSTIRVISKHSLLANAFASYYAN</sequence>
<dbReference type="OrthoDB" id="5497910at2"/>
<dbReference type="PROSITE" id="PS50943">
    <property type="entry name" value="HTH_CROC1"/>
    <property type="match status" value="1"/>
</dbReference>
<evidence type="ECO:0000313" key="2">
    <source>
        <dbReference type="EMBL" id="RKH44746.1"/>
    </source>
</evidence>
<dbReference type="Pfam" id="PF13560">
    <property type="entry name" value="HTH_31"/>
    <property type="match status" value="1"/>
</dbReference>
<gene>
    <name evidence="2" type="ORF">D7X12_09845</name>
</gene>
<evidence type="ECO:0000259" key="1">
    <source>
        <dbReference type="PROSITE" id="PS50943"/>
    </source>
</evidence>
<evidence type="ECO:0000313" key="3">
    <source>
        <dbReference type="Proteomes" id="UP000273405"/>
    </source>
</evidence>
<proteinExistence type="predicted"/>
<protein>
    <submittedName>
        <fullName evidence="2">XRE family transcriptional regulator</fullName>
    </submittedName>
</protein>
<accession>A0A3A8NK32</accession>
<comment type="caution">
    <text evidence="2">The sequence shown here is derived from an EMBL/GenBank/DDBJ whole genome shotgun (WGS) entry which is preliminary data.</text>
</comment>
<dbReference type="InterPro" id="IPR010982">
    <property type="entry name" value="Lambda_DNA-bd_dom_sf"/>
</dbReference>
<dbReference type="EMBL" id="RAWG01000045">
    <property type="protein sequence ID" value="RKH44746.1"/>
    <property type="molecule type" value="Genomic_DNA"/>
</dbReference>
<dbReference type="RefSeq" id="WP_120625008.1">
    <property type="nucleotide sequence ID" value="NZ_RAWG01000045.1"/>
</dbReference>
<dbReference type="Proteomes" id="UP000273405">
    <property type="component" value="Unassembled WGS sequence"/>
</dbReference>
<feature type="domain" description="HTH cro/C1-type" evidence="1">
    <location>
        <begin position="12"/>
        <end position="66"/>
    </location>
</feature>